<name>A0ABS4CL34_9ENTE</name>
<evidence type="ECO:0000259" key="4">
    <source>
        <dbReference type="PROSITE" id="PS01124"/>
    </source>
</evidence>
<dbReference type="RefSeq" id="WP_209557785.1">
    <property type="nucleotide sequence ID" value="NZ_JAEDXU010000006.1"/>
</dbReference>
<dbReference type="PANTHER" id="PTHR46796">
    <property type="entry name" value="HTH-TYPE TRANSCRIPTIONAL ACTIVATOR RHAS-RELATED"/>
    <property type="match status" value="1"/>
</dbReference>
<dbReference type="PANTHER" id="PTHR46796:SF2">
    <property type="entry name" value="TRANSCRIPTIONAL REGULATORY PROTEIN"/>
    <property type="match status" value="1"/>
</dbReference>
<dbReference type="PROSITE" id="PS01124">
    <property type="entry name" value="HTH_ARAC_FAMILY_2"/>
    <property type="match status" value="1"/>
</dbReference>
<evidence type="ECO:0000313" key="5">
    <source>
        <dbReference type="EMBL" id="MBP1046992.1"/>
    </source>
</evidence>
<dbReference type="SUPFAM" id="SSF46689">
    <property type="entry name" value="Homeodomain-like"/>
    <property type="match status" value="2"/>
</dbReference>
<proteinExistence type="predicted"/>
<dbReference type="SMART" id="SM00342">
    <property type="entry name" value="HTH_ARAC"/>
    <property type="match status" value="1"/>
</dbReference>
<sequence length="276" mass="32203">MEKRTVIFDSDLSIEAYRFEGIKQKFPNHFHEFYVLGFIEGGRRYLSCKQKEYITDVGDLLLINPYDNHFCEQVGVEPLDYRSIHITPERMRELTEAVTGHGFLPEFTQNVVTNYEELSDLKAIHTLINTAGDKLEKQEALYLFLKDVLEKYTRNQPEERQLSQGVEQACRFIEEHFTKQVTLERLSEETGINPFTLIRHFTKEKNVTPHQYLTTIRIGAGRKFLEQGMSLLEVAGHCGFADQSHFSRCFKQLIGVTPKQYMNIFMWEESNEKSGD</sequence>
<organism evidence="5 6">
    <name type="scientific">Enterococcus larvae</name>
    <dbReference type="NCBI Taxonomy" id="2794352"/>
    <lineage>
        <taxon>Bacteria</taxon>
        <taxon>Bacillati</taxon>
        <taxon>Bacillota</taxon>
        <taxon>Bacilli</taxon>
        <taxon>Lactobacillales</taxon>
        <taxon>Enterococcaceae</taxon>
        <taxon>Enterococcus</taxon>
    </lineage>
</organism>
<dbReference type="PRINTS" id="PR00032">
    <property type="entry name" value="HTHARAC"/>
</dbReference>
<dbReference type="InterPro" id="IPR050204">
    <property type="entry name" value="AraC_XylS_family_regulators"/>
</dbReference>
<dbReference type="EMBL" id="JAEDXU010000006">
    <property type="protein sequence ID" value="MBP1046992.1"/>
    <property type="molecule type" value="Genomic_DNA"/>
</dbReference>
<dbReference type="Gene3D" id="1.10.10.60">
    <property type="entry name" value="Homeodomain-like"/>
    <property type="match status" value="2"/>
</dbReference>
<keyword evidence="6" id="KW-1185">Reference proteome</keyword>
<dbReference type="InterPro" id="IPR003313">
    <property type="entry name" value="AraC-bd"/>
</dbReference>
<evidence type="ECO:0000313" key="6">
    <source>
        <dbReference type="Proteomes" id="UP000673375"/>
    </source>
</evidence>
<dbReference type="Pfam" id="PF12833">
    <property type="entry name" value="HTH_18"/>
    <property type="match status" value="1"/>
</dbReference>
<dbReference type="InterPro" id="IPR037923">
    <property type="entry name" value="HTH-like"/>
</dbReference>
<evidence type="ECO:0000256" key="1">
    <source>
        <dbReference type="ARBA" id="ARBA00023015"/>
    </source>
</evidence>
<dbReference type="Pfam" id="PF02311">
    <property type="entry name" value="AraC_binding"/>
    <property type="match status" value="1"/>
</dbReference>
<dbReference type="InterPro" id="IPR018060">
    <property type="entry name" value="HTH_AraC"/>
</dbReference>
<dbReference type="Proteomes" id="UP000673375">
    <property type="component" value="Unassembled WGS sequence"/>
</dbReference>
<keyword evidence="1" id="KW-0805">Transcription regulation</keyword>
<feature type="domain" description="HTH araC/xylS-type" evidence="4">
    <location>
        <begin position="167"/>
        <end position="264"/>
    </location>
</feature>
<dbReference type="CDD" id="cd07001">
    <property type="entry name" value="cupin_YbfI-like_N"/>
    <property type="match status" value="1"/>
</dbReference>
<dbReference type="SUPFAM" id="SSF51215">
    <property type="entry name" value="Regulatory protein AraC"/>
    <property type="match status" value="1"/>
</dbReference>
<gene>
    <name evidence="5" type="ORF">I6N96_11995</name>
</gene>
<protein>
    <submittedName>
        <fullName evidence="5">AraC family transcriptional regulator</fullName>
    </submittedName>
</protein>
<comment type="caution">
    <text evidence="5">The sequence shown here is derived from an EMBL/GenBank/DDBJ whole genome shotgun (WGS) entry which is preliminary data.</text>
</comment>
<keyword evidence="3" id="KW-0804">Transcription</keyword>
<keyword evidence="2" id="KW-0238">DNA-binding</keyword>
<evidence type="ECO:0000256" key="3">
    <source>
        <dbReference type="ARBA" id="ARBA00023163"/>
    </source>
</evidence>
<dbReference type="InterPro" id="IPR020449">
    <property type="entry name" value="Tscrpt_reg_AraC-type_HTH"/>
</dbReference>
<accession>A0ABS4CL34</accession>
<evidence type="ECO:0000256" key="2">
    <source>
        <dbReference type="ARBA" id="ARBA00023125"/>
    </source>
</evidence>
<dbReference type="InterPro" id="IPR009057">
    <property type="entry name" value="Homeodomain-like_sf"/>
</dbReference>
<reference evidence="5 6" key="1">
    <citation type="submission" date="2020-12" db="EMBL/GenBank/DDBJ databases">
        <title>Vagococcus allomyrinae sp. nov. and Enterococcus lavae sp. nov., isolated from the larvae of Allomyrina dichotoma.</title>
        <authorList>
            <person name="Lee S.D."/>
        </authorList>
    </citation>
    <scope>NUCLEOTIDE SEQUENCE [LARGE SCALE GENOMIC DNA]</scope>
    <source>
        <strain evidence="5 6">BWM-S5</strain>
    </source>
</reference>